<protein>
    <recommendedName>
        <fullName evidence="2">histidine kinase</fullName>
        <ecNumber evidence="2">2.7.13.3</ecNumber>
    </recommendedName>
</protein>
<feature type="transmembrane region" description="Helical" evidence="6">
    <location>
        <begin position="80"/>
        <end position="104"/>
    </location>
</feature>
<proteinExistence type="predicted"/>
<feature type="transmembrane region" description="Helical" evidence="6">
    <location>
        <begin position="110"/>
        <end position="134"/>
    </location>
</feature>
<keyword evidence="6" id="KW-0812">Transmembrane</keyword>
<dbReference type="Gene3D" id="3.30.450.20">
    <property type="entry name" value="PAS domain"/>
    <property type="match status" value="2"/>
</dbReference>
<feature type="domain" description="PAS" evidence="8">
    <location>
        <begin position="145"/>
        <end position="220"/>
    </location>
</feature>
<dbReference type="Pfam" id="PF02518">
    <property type="entry name" value="HATPase_c"/>
    <property type="match status" value="1"/>
</dbReference>
<dbReference type="PANTHER" id="PTHR42878">
    <property type="entry name" value="TWO-COMPONENT HISTIDINE KINASE"/>
    <property type="match status" value="1"/>
</dbReference>
<evidence type="ECO:0000256" key="5">
    <source>
        <dbReference type="ARBA" id="ARBA00023136"/>
    </source>
</evidence>
<evidence type="ECO:0000313" key="11">
    <source>
        <dbReference type="Proteomes" id="UP001596395"/>
    </source>
</evidence>
<dbReference type="SMART" id="SM00091">
    <property type="entry name" value="PAS"/>
    <property type="match status" value="2"/>
</dbReference>
<dbReference type="PANTHER" id="PTHR42878:SF15">
    <property type="entry name" value="BACTERIOPHYTOCHROME"/>
    <property type="match status" value="1"/>
</dbReference>
<dbReference type="GO" id="GO:0004673">
    <property type="term" value="F:protein histidine kinase activity"/>
    <property type="evidence" value="ECO:0007669"/>
    <property type="project" value="UniProtKB-EC"/>
</dbReference>
<keyword evidence="4" id="KW-0418">Kinase</keyword>
<dbReference type="Gene3D" id="3.30.565.10">
    <property type="entry name" value="Histidine kinase-like ATPase, C-terminal domain"/>
    <property type="match status" value="1"/>
</dbReference>
<dbReference type="InterPro" id="IPR000700">
    <property type="entry name" value="PAS-assoc_C"/>
</dbReference>
<evidence type="ECO:0000259" key="7">
    <source>
        <dbReference type="PROSITE" id="PS50109"/>
    </source>
</evidence>
<dbReference type="InterPro" id="IPR004358">
    <property type="entry name" value="Sig_transdc_His_kin-like_C"/>
</dbReference>
<dbReference type="PROSITE" id="PS50109">
    <property type="entry name" value="HIS_KIN"/>
    <property type="match status" value="1"/>
</dbReference>
<dbReference type="InterPro" id="IPR036890">
    <property type="entry name" value="HATPase_C_sf"/>
</dbReference>
<dbReference type="EMBL" id="JBHSXN010000001">
    <property type="protein sequence ID" value="MFC6952425.1"/>
    <property type="molecule type" value="Genomic_DNA"/>
</dbReference>
<dbReference type="AlphaFoldDB" id="A0ABD5VAR1"/>
<dbReference type="SUPFAM" id="SSF55874">
    <property type="entry name" value="ATPase domain of HSP90 chaperone/DNA topoisomerase II/histidine kinase"/>
    <property type="match status" value="1"/>
</dbReference>
<dbReference type="PROSITE" id="PS50112">
    <property type="entry name" value="PAS"/>
    <property type="match status" value="2"/>
</dbReference>
<feature type="transmembrane region" description="Helical" evidence="6">
    <location>
        <begin position="49"/>
        <end position="68"/>
    </location>
</feature>
<name>A0ABD5VAR1_9EURY</name>
<dbReference type="NCBIfam" id="TIGR00229">
    <property type="entry name" value="sensory_box"/>
    <property type="match status" value="1"/>
</dbReference>
<dbReference type="Pfam" id="PF13426">
    <property type="entry name" value="PAS_9"/>
    <property type="match status" value="1"/>
</dbReference>
<dbReference type="EC" id="2.7.13.3" evidence="2"/>
<evidence type="ECO:0000256" key="6">
    <source>
        <dbReference type="SAM" id="Phobius"/>
    </source>
</evidence>
<feature type="domain" description="PAC" evidence="9">
    <location>
        <begin position="526"/>
        <end position="578"/>
    </location>
</feature>
<dbReference type="PROSITE" id="PS50113">
    <property type="entry name" value="PAC"/>
    <property type="match status" value="1"/>
</dbReference>
<dbReference type="SMART" id="SM00086">
    <property type="entry name" value="PAC"/>
    <property type="match status" value="1"/>
</dbReference>
<dbReference type="InterPro" id="IPR003018">
    <property type="entry name" value="GAF"/>
</dbReference>
<feature type="domain" description="Histidine kinase" evidence="7">
    <location>
        <begin position="589"/>
        <end position="796"/>
    </location>
</feature>
<dbReference type="InterPro" id="IPR000014">
    <property type="entry name" value="PAS"/>
</dbReference>
<dbReference type="SUPFAM" id="SSF55785">
    <property type="entry name" value="PYP-like sensor domain (PAS domain)"/>
    <property type="match status" value="2"/>
</dbReference>
<reference evidence="10 11" key="1">
    <citation type="journal article" date="2019" name="Int. J. Syst. Evol. Microbiol.">
        <title>The Global Catalogue of Microorganisms (GCM) 10K type strain sequencing project: providing services to taxonomists for standard genome sequencing and annotation.</title>
        <authorList>
            <consortium name="The Broad Institute Genomics Platform"/>
            <consortium name="The Broad Institute Genome Sequencing Center for Infectious Disease"/>
            <person name="Wu L."/>
            <person name="Ma J."/>
        </authorList>
    </citation>
    <scope>NUCLEOTIDE SEQUENCE [LARGE SCALE GENOMIC DNA]</scope>
    <source>
        <strain evidence="10 11">GX26</strain>
    </source>
</reference>
<comment type="caution">
    <text evidence="10">The sequence shown here is derived from an EMBL/GenBank/DDBJ whole genome shotgun (WGS) entry which is preliminary data.</text>
</comment>
<dbReference type="InterPro" id="IPR003594">
    <property type="entry name" value="HATPase_dom"/>
</dbReference>
<evidence type="ECO:0000259" key="9">
    <source>
        <dbReference type="PROSITE" id="PS50113"/>
    </source>
</evidence>
<keyword evidence="5 6" id="KW-0472">Membrane</keyword>
<evidence type="ECO:0000256" key="3">
    <source>
        <dbReference type="ARBA" id="ARBA00022679"/>
    </source>
</evidence>
<dbReference type="InterPro" id="IPR001610">
    <property type="entry name" value="PAC"/>
</dbReference>
<dbReference type="CDD" id="cd00075">
    <property type="entry name" value="HATPase"/>
    <property type="match status" value="1"/>
</dbReference>
<evidence type="ECO:0000256" key="4">
    <source>
        <dbReference type="ARBA" id="ARBA00022777"/>
    </source>
</evidence>
<dbReference type="PRINTS" id="PR00344">
    <property type="entry name" value="BCTRLSENSOR"/>
</dbReference>
<dbReference type="Pfam" id="PF01590">
    <property type="entry name" value="GAF"/>
    <property type="match status" value="1"/>
</dbReference>
<keyword evidence="11" id="KW-1185">Reference proteome</keyword>
<dbReference type="Proteomes" id="UP001596395">
    <property type="component" value="Unassembled WGS sequence"/>
</dbReference>
<dbReference type="InterPro" id="IPR035965">
    <property type="entry name" value="PAS-like_dom_sf"/>
</dbReference>
<evidence type="ECO:0000313" key="10">
    <source>
        <dbReference type="EMBL" id="MFC6952425.1"/>
    </source>
</evidence>
<dbReference type="GO" id="GO:0016020">
    <property type="term" value="C:membrane"/>
    <property type="evidence" value="ECO:0007669"/>
    <property type="project" value="UniProtKB-SubCell"/>
</dbReference>
<feature type="transmembrane region" description="Helical" evidence="6">
    <location>
        <begin position="12"/>
        <end position="29"/>
    </location>
</feature>
<dbReference type="SMART" id="SM00065">
    <property type="entry name" value="GAF"/>
    <property type="match status" value="1"/>
</dbReference>
<keyword evidence="3" id="KW-0808">Transferase</keyword>
<dbReference type="SMART" id="SM00387">
    <property type="entry name" value="HATPase_c"/>
    <property type="match status" value="1"/>
</dbReference>
<dbReference type="SUPFAM" id="SSF55781">
    <property type="entry name" value="GAF domain-like"/>
    <property type="match status" value="1"/>
</dbReference>
<evidence type="ECO:0000259" key="8">
    <source>
        <dbReference type="PROSITE" id="PS50112"/>
    </source>
</evidence>
<evidence type="ECO:0000256" key="2">
    <source>
        <dbReference type="ARBA" id="ARBA00012438"/>
    </source>
</evidence>
<dbReference type="Pfam" id="PF08448">
    <property type="entry name" value="PAS_4"/>
    <property type="match status" value="1"/>
</dbReference>
<evidence type="ECO:0000256" key="1">
    <source>
        <dbReference type="ARBA" id="ARBA00000085"/>
    </source>
</evidence>
<dbReference type="InterPro" id="IPR029016">
    <property type="entry name" value="GAF-like_dom_sf"/>
</dbReference>
<keyword evidence="6" id="KW-1133">Transmembrane helix</keyword>
<dbReference type="InterPro" id="IPR005467">
    <property type="entry name" value="His_kinase_dom"/>
</dbReference>
<dbReference type="Gene3D" id="3.30.450.40">
    <property type="match status" value="1"/>
</dbReference>
<organism evidence="10 11">
    <name type="scientific">Halorubellus litoreus</name>
    <dbReference type="NCBI Taxonomy" id="755308"/>
    <lineage>
        <taxon>Archaea</taxon>
        <taxon>Methanobacteriati</taxon>
        <taxon>Methanobacteriota</taxon>
        <taxon>Stenosarchaea group</taxon>
        <taxon>Halobacteria</taxon>
        <taxon>Halobacteriales</taxon>
        <taxon>Halorubellaceae</taxon>
        <taxon>Halorubellus</taxon>
    </lineage>
</organism>
<accession>A0ABD5VAR1</accession>
<dbReference type="RefSeq" id="WP_336349403.1">
    <property type="nucleotide sequence ID" value="NZ_JAZAQL010000001.1"/>
</dbReference>
<gene>
    <name evidence="10" type="ORF">ACFQGB_06080</name>
</gene>
<sequence length="810" mass="90863">MDISDDLQRRIGVFVLLALGVVVTVAQLYDVYADIVWDGASVLISLVEFTFPGLLLVAFGVVVTWLYLNDWDGEHVLRVATWSLVVSAGVLALQAWVLGIQLFYHTGTDFGVIASSNAAVGLVLGSFIGIYSVMRSQDRRELERSEERYRSMTEDVLDSSNVGIIILNDDNDVVWVNEVIEDYFSVERSAVIGRDKRDVLQENATAVADSDRFQRLVEETYGSDVYEKHFEFHILPGPDREERWIEHRSQQIESGLYEGGRIEHYTDITEQKETTARLEGRERVLRELHDILLDRSASVDERIAALLEVGREQLGMEFALLARADGEDFHVRAASPPEWPFVEGETYPLSDTVCRRVVETEESQRFAHLSTEAPELTDSLSHADVDMESYVGMPVHVDGELYGTLAFYGPEPGEPVDDWEMTVMELMGNWVGNELELVRQRDEREQALRETREQFSSLVGDVEEYAIFRLDVDGHVASWNRGARQIKGYEPDEVLGEHVETFYPESARDAGQAARLLSEAREHGRTETEGWRVRKDGSRFWANVSITALRDADGDLRGFLKVTRDMTERREREQQLEHERERLEFMNRIIRHNLLNGMNVVDARAGLLSGHVDPEVAEHLETVQSRVRDMVDLIETMRSFMQVLTEEDGERTEPVDLDAVLSAEVEKARKAYDDATVAYDPAQDVRVVGNDLLPEVFENLLSNAVQHNDSASPTVEVSVHVEGDEAVVAVADDGPGVDEAMQDAIFEKGEKGFDSPGTGFGLYLVRELVASYDGGIDVENRPEGGAEFTVRLPLAAGAAEGGEESELVSD</sequence>
<dbReference type="CDD" id="cd00130">
    <property type="entry name" value="PAS"/>
    <property type="match status" value="1"/>
</dbReference>
<feature type="domain" description="PAS" evidence="8">
    <location>
        <begin position="451"/>
        <end position="524"/>
    </location>
</feature>
<dbReference type="InterPro" id="IPR050351">
    <property type="entry name" value="BphY/WalK/GraS-like"/>
</dbReference>
<dbReference type="InterPro" id="IPR013656">
    <property type="entry name" value="PAS_4"/>
</dbReference>
<comment type="catalytic activity">
    <reaction evidence="1">
        <text>ATP + protein L-histidine = ADP + protein N-phospho-L-histidine.</text>
        <dbReference type="EC" id="2.7.13.3"/>
    </reaction>
</comment>